<dbReference type="Proteomes" id="UP000011686">
    <property type="component" value="Chromosome"/>
</dbReference>
<evidence type="ECO:0000313" key="2">
    <source>
        <dbReference type="EMBL" id="AGF47538.1"/>
    </source>
</evidence>
<dbReference type="PROSITE" id="PS01332">
    <property type="entry name" value="HTH_RRF2_1"/>
    <property type="match status" value="1"/>
</dbReference>
<reference evidence="2 3" key="1">
    <citation type="journal article" date="2013" name="Genome Biol. Evol.">
        <title>Genome evolution and phylogenomic analysis of candidatus kinetoplastibacterium, the betaproteobacterial endosymbionts of strigomonas and angomonas.</title>
        <authorList>
            <person name="Alves J.M."/>
            <person name="Serrano M.G."/>
            <person name="Maia da Silva F."/>
            <person name="Voegtly L.J."/>
            <person name="Matveyev A.V."/>
            <person name="Teixeira M.M."/>
            <person name="Camargo E.P."/>
            <person name="Buck G.A."/>
        </authorList>
    </citation>
    <scope>NUCLEOTIDE SEQUENCE [LARGE SCALE GENOMIC DNA]</scope>
    <source>
        <strain evidence="2 3">TCC036E</strain>
    </source>
</reference>
<keyword evidence="3" id="KW-1185">Reference proteome</keyword>
<gene>
    <name evidence="2" type="ORF">CDEE_0495</name>
</gene>
<name>M1L481_9PROT</name>
<dbReference type="EMBL" id="CP003804">
    <property type="protein sequence ID" value="AGF47538.1"/>
    <property type="molecule type" value="Genomic_DNA"/>
</dbReference>
<dbReference type="PANTHER" id="PTHR33221:SF5">
    <property type="entry name" value="HTH-TYPE TRANSCRIPTIONAL REGULATOR ISCR"/>
    <property type="match status" value="1"/>
</dbReference>
<protein>
    <submittedName>
        <fullName evidence="2">Rrf2 family transcriptional regulator, iron-sulfur cluster assembly</fullName>
    </submittedName>
</protein>
<evidence type="ECO:0000313" key="3">
    <source>
        <dbReference type="Proteomes" id="UP000011686"/>
    </source>
</evidence>
<dbReference type="GO" id="GO:0003677">
    <property type="term" value="F:DNA binding"/>
    <property type="evidence" value="ECO:0007669"/>
    <property type="project" value="UniProtKB-KW"/>
</dbReference>
<dbReference type="InterPro" id="IPR036390">
    <property type="entry name" value="WH_DNA-bd_sf"/>
</dbReference>
<dbReference type="SUPFAM" id="SSF46785">
    <property type="entry name" value="Winged helix' DNA-binding domain"/>
    <property type="match status" value="1"/>
</dbReference>
<organism evidence="2 3">
    <name type="scientific">Candidatus Kinetoplastidibacterium crithidiae TCC036E</name>
    <dbReference type="NCBI Taxonomy" id="1208918"/>
    <lineage>
        <taxon>Bacteria</taxon>
        <taxon>Pseudomonadati</taxon>
        <taxon>Pseudomonadota</taxon>
        <taxon>Betaproteobacteria</taxon>
        <taxon>Candidatus Kinetoplastidibacterium</taxon>
    </lineage>
</organism>
<dbReference type="AlphaFoldDB" id="M1L481"/>
<dbReference type="PATRIC" id="fig|1208918.3.peg.236"/>
<dbReference type="eggNOG" id="COG1959">
    <property type="taxonomic scope" value="Bacteria"/>
</dbReference>
<dbReference type="KEGG" id="kct:CDEE_0495"/>
<dbReference type="Pfam" id="PF02082">
    <property type="entry name" value="Rrf2"/>
    <property type="match status" value="1"/>
</dbReference>
<dbReference type="PANTHER" id="PTHR33221">
    <property type="entry name" value="WINGED HELIX-TURN-HELIX TRANSCRIPTIONAL REGULATOR, RRF2 FAMILY"/>
    <property type="match status" value="1"/>
</dbReference>
<dbReference type="GO" id="GO:0005829">
    <property type="term" value="C:cytosol"/>
    <property type="evidence" value="ECO:0007669"/>
    <property type="project" value="TreeGrafter"/>
</dbReference>
<dbReference type="RefSeq" id="WP_015389077.1">
    <property type="nucleotide sequence ID" value="NC_020283.1"/>
</dbReference>
<dbReference type="InterPro" id="IPR036388">
    <property type="entry name" value="WH-like_DNA-bd_sf"/>
</dbReference>
<dbReference type="HOGENOM" id="CLU_107144_0_0_4"/>
<accession>M1L481</accession>
<dbReference type="Gene3D" id="1.10.10.10">
    <property type="entry name" value="Winged helix-like DNA-binding domain superfamily/Winged helix DNA-binding domain"/>
    <property type="match status" value="1"/>
</dbReference>
<dbReference type="GO" id="GO:0003700">
    <property type="term" value="F:DNA-binding transcription factor activity"/>
    <property type="evidence" value="ECO:0007669"/>
    <property type="project" value="TreeGrafter"/>
</dbReference>
<evidence type="ECO:0000256" key="1">
    <source>
        <dbReference type="ARBA" id="ARBA00023125"/>
    </source>
</evidence>
<dbReference type="InterPro" id="IPR030489">
    <property type="entry name" value="TR_Rrf2-type_CS"/>
</dbReference>
<dbReference type="PROSITE" id="PS51197">
    <property type="entry name" value="HTH_RRF2_2"/>
    <property type="match status" value="1"/>
</dbReference>
<keyword evidence="1" id="KW-0238">DNA-binding</keyword>
<dbReference type="NCBIfam" id="TIGR00738">
    <property type="entry name" value="rrf2_super"/>
    <property type="match status" value="1"/>
</dbReference>
<dbReference type="InterPro" id="IPR000944">
    <property type="entry name" value="Tscrpt_reg_Rrf2"/>
</dbReference>
<proteinExistence type="predicted"/>
<sequence>MRLTTRSRFAVTAMLELAIEYDLSASVSLSLISERHNLSISYLEQLFLKLRKKSLVNSVRGSNGGYYLSRSPSEIVVADIIFAVDDVLDATACKGMANCKKDNNGNFTKCITHDLWSSLNQKMFEYLSSISLQSLLDAKNFNSRKSDSLNYLSHHDNCINEIVFL</sequence>
<dbReference type="STRING" id="1208918.CDEE_0495"/>